<evidence type="ECO:0000313" key="13">
    <source>
        <dbReference type="Proteomes" id="UP000199021"/>
    </source>
</evidence>
<accession>A0A1H9I8P2</accession>
<keyword evidence="4 10" id="KW-0808">Transferase</keyword>
<dbReference type="PANTHER" id="PTHR30040:SF2">
    <property type="entry name" value="FAD:PROTEIN FMN TRANSFERASE"/>
    <property type="match status" value="1"/>
</dbReference>
<organism evidence="12 13">
    <name type="scientific">Neolewinella agarilytica</name>
    <dbReference type="NCBI Taxonomy" id="478744"/>
    <lineage>
        <taxon>Bacteria</taxon>
        <taxon>Pseudomonadati</taxon>
        <taxon>Bacteroidota</taxon>
        <taxon>Saprospiria</taxon>
        <taxon>Saprospirales</taxon>
        <taxon>Lewinellaceae</taxon>
        <taxon>Neolewinella</taxon>
    </lineage>
</organism>
<feature type="binding site" evidence="11">
    <location>
        <position position="177"/>
    </location>
    <ligand>
        <name>Mg(2+)</name>
        <dbReference type="ChEBI" id="CHEBI:18420"/>
    </ligand>
</feature>
<comment type="similarity">
    <text evidence="10">Belongs to the ApbE family.</text>
</comment>
<proteinExistence type="inferred from homology"/>
<dbReference type="Pfam" id="PF02424">
    <property type="entry name" value="ApbE"/>
    <property type="match status" value="1"/>
</dbReference>
<evidence type="ECO:0000256" key="2">
    <source>
        <dbReference type="ARBA" id="ARBA00016337"/>
    </source>
</evidence>
<dbReference type="Proteomes" id="UP000199021">
    <property type="component" value="Unassembled WGS sequence"/>
</dbReference>
<evidence type="ECO:0000256" key="3">
    <source>
        <dbReference type="ARBA" id="ARBA00022630"/>
    </source>
</evidence>
<keyword evidence="5 10" id="KW-0479">Metal-binding</keyword>
<dbReference type="Gene3D" id="3.10.520.10">
    <property type="entry name" value="ApbE-like domains"/>
    <property type="match status" value="1"/>
</dbReference>
<sequence length="312" mass="34750">MRYLTWPRPWHLLTPYLALVLIWEAGLLCAQPQYTFTHPAMGTEFRITISAKDTSGLSFAVRQCFAKVDALEQSMSDYRSGSELNKLTGQTDWQKVSPDLYTVLCFSKQLARHSKGAYDPTAGPLTKLWRRAFRQQELPEEEDIFAARTQVQWKDLKTARKGCLRLRRSDIKLDLGGVAKGYALDVVGQLLQEAGFTAFLLDGGGDLLLGDCPPDQPDGWVIDFPGSQQKRSLKNIAVATSGDTYRFLEHAGRRYSHLIDPRTGYGVTHQAIITVIGPNAMIADGLASAMSISAGKWARRYSSYEVLVTAQK</sequence>
<dbReference type="InterPro" id="IPR003374">
    <property type="entry name" value="ApbE-like_sf"/>
</dbReference>
<name>A0A1H9I8P2_9BACT</name>
<evidence type="ECO:0000256" key="6">
    <source>
        <dbReference type="ARBA" id="ARBA00022827"/>
    </source>
</evidence>
<evidence type="ECO:0000256" key="8">
    <source>
        <dbReference type="ARBA" id="ARBA00031306"/>
    </source>
</evidence>
<dbReference type="EMBL" id="FOFB01000014">
    <property type="protein sequence ID" value="SEQ70939.1"/>
    <property type="molecule type" value="Genomic_DNA"/>
</dbReference>
<dbReference type="InterPro" id="IPR024932">
    <property type="entry name" value="ApbE"/>
</dbReference>
<evidence type="ECO:0000256" key="1">
    <source>
        <dbReference type="ARBA" id="ARBA00011955"/>
    </source>
</evidence>
<keyword evidence="13" id="KW-1185">Reference proteome</keyword>
<reference evidence="13" key="1">
    <citation type="submission" date="2016-10" db="EMBL/GenBank/DDBJ databases">
        <authorList>
            <person name="Varghese N."/>
            <person name="Submissions S."/>
        </authorList>
    </citation>
    <scope>NUCLEOTIDE SEQUENCE [LARGE SCALE GENOMIC DNA]</scope>
    <source>
        <strain evidence="13">DSM 24740</strain>
    </source>
</reference>
<comment type="cofactor">
    <cofactor evidence="11">
        <name>Mg(2+)</name>
        <dbReference type="ChEBI" id="CHEBI:18420"/>
    </cofactor>
    <cofactor evidence="11">
        <name>Mn(2+)</name>
        <dbReference type="ChEBI" id="CHEBI:29035"/>
    </cofactor>
    <text evidence="11">Magnesium. Can also use manganese.</text>
</comment>
<keyword evidence="7 10" id="KW-0460">Magnesium</keyword>
<evidence type="ECO:0000256" key="4">
    <source>
        <dbReference type="ARBA" id="ARBA00022679"/>
    </source>
</evidence>
<feature type="binding site" evidence="11">
    <location>
        <position position="288"/>
    </location>
    <ligand>
        <name>Mg(2+)</name>
        <dbReference type="ChEBI" id="CHEBI:18420"/>
    </ligand>
</feature>
<dbReference type="PIRSF" id="PIRSF006268">
    <property type="entry name" value="ApbE"/>
    <property type="match status" value="1"/>
</dbReference>
<comment type="catalytic activity">
    <reaction evidence="9 10">
        <text>L-threonyl-[protein] + FAD = FMN-L-threonyl-[protein] + AMP + H(+)</text>
        <dbReference type="Rhea" id="RHEA:36847"/>
        <dbReference type="Rhea" id="RHEA-COMP:11060"/>
        <dbReference type="Rhea" id="RHEA-COMP:11061"/>
        <dbReference type="ChEBI" id="CHEBI:15378"/>
        <dbReference type="ChEBI" id="CHEBI:30013"/>
        <dbReference type="ChEBI" id="CHEBI:57692"/>
        <dbReference type="ChEBI" id="CHEBI:74257"/>
        <dbReference type="ChEBI" id="CHEBI:456215"/>
        <dbReference type="EC" id="2.7.1.180"/>
    </reaction>
</comment>
<dbReference type="InParanoid" id="A0A1H9I8P2"/>
<dbReference type="PANTHER" id="PTHR30040">
    <property type="entry name" value="THIAMINE BIOSYNTHESIS LIPOPROTEIN APBE"/>
    <property type="match status" value="1"/>
</dbReference>
<keyword evidence="3 10" id="KW-0285">Flavoprotein</keyword>
<gene>
    <name evidence="12" type="ORF">SAMN05444359_11488</name>
</gene>
<evidence type="ECO:0000256" key="11">
    <source>
        <dbReference type="PIRSR" id="PIRSR006268-2"/>
    </source>
</evidence>
<evidence type="ECO:0000256" key="10">
    <source>
        <dbReference type="PIRNR" id="PIRNR006268"/>
    </source>
</evidence>
<keyword evidence="6 10" id="KW-0274">FAD</keyword>
<keyword evidence="12" id="KW-0449">Lipoprotein</keyword>
<evidence type="ECO:0000256" key="9">
    <source>
        <dbReference type="ARBA" id="ARBA00048540"/>
    </source>
</evidence>
<evidence type="ECO:0000313" key="12">
    <source>
        <dbReference type="EMBL" id="SEQ70939.1"/>
    </source>
</evidence>
<dbReference type="GO" id="GO:0046872">
    <property type="term" value="F:metal ion binding"/>
    <property type="evidence" value="ECO:0007669"/>
    <property type="project" value="UniProtKB-UniRule"/>
</dbReference>
<evidence type="ECO:0000256" key="5">
    <source>
        <dbReference type="ARBA" id="ARBA00022723"/>
    </source>
</evidence>
<protein>
    <recommendedName>
        <fullName evidence="2 10">FAD:protein FMN transferase</fullName>
        <ecNumber evidence="1 10">2.7.1.180</ecNumber>
    </recommendedName>
    <alternativeName>
        <fullName evidence="8 10">Flavin transferase</fullName>
    </alternativeName>
</protein>
<dbReference type="SUPFAM" id="SSF143631">
    <property type="entry name" value="ApbE-like"/>
    <property type="match status" value="1"/>
</dbReference>
<dbReference type="GO" id="GO:0016740">
    <property type="term" value="F:transferase activity"/>
    <property type="evidence" value="ECO:0007669"/>
    <property type="project" value="UniProtKB-UniRule"/>
</dbReference>
<evidence type="ECO:0000256" key="7">
    <source>
        <dbReference type="ARBA" id="ARBA00022842"/>
    </source>
</evidence>
<dbReference type="EC" id="2.7.1.180" evidence="1 10"/>
<feature type="binding site" evidence="11">
    <location>
        <position position="284"/>
    </location>
    <ligand>
        <name>Mg(2+)</name>
        <dbReference type="ChEBI" id="CHEBI:18420"/>
    </ligand>
</feature>
<dbReference type="AlphaFoldDB" id="A0A1H9I8P2"/>
<dbReference type="STRING" id="478744.SAMN05444359_11488"/>